<feature type="region of interest" description="Disordered" evidence="1">
    <location>
        <begin position="1"/>
        <end position="30"/>
    </location>
</feature>
<keyword evidence="3" id="KW-1185">Reference proteome</keyword>
<dbReference type="Proteomes" id="UP000324738">
    <property type="component" value="Unassembled WGS sequence"/>
</dbReference>
<feature type="region of interest" description="Disordered" evidence="1">
    <location>
        <begin position="201"/>
        <end position="268"/>
    </location>
</feature>
<proteinExistence type="predicted"/>
<protein>
    <submittedName>
        <fullName evidence="2">Uncharacterized protein</fullName>
    </submittedName>
</protein>
<dbReference type="OrthoDB" id="8114479at2"/>
<sequence>MANPSGIGRAPNIPVHESEPQPGFYRKRRGKDGPLDPVAIWLQDGTLVAAVGDKMVDPHDVWTWCCRTPVTEEAYRKARAGEGWNDEPPAPQSDVDPMAGHNINASDPHEALKIEYLGEAEMAKEFLKSPIKTQDDADKAAVWSKRLATIAKKATDQHRVEKQPSLDEGRRVDERWRDLKDGAKDLSTALKRHMDEFLREQDRLERERQRKAAEDAERTRREAEEAAKAASAIENEAERAKADEAAAAAKKAAYEAEKEAAARNSSAGRTGAKVALRTFVSAQITDFDALLAALKGRAEVKELVQSLANRAAKSGVDLPGMKIVEERRAA</sequence>
<gene>
    <name evidence="2" type="ORF">FPY71_10230</name>
</gene>
<reference evidence="2 3" key="1">
    <citation type="submission" date="2019-08" db="EMBL/GenBank/DDBJ databases">
        <title>Aureimonas fodiniaquatilis sp. nov., isolated from a coal mine wastewater.</title>
        <authorList>
            <person name="Kim W."/>
        </authorList>
    </citation>
    <scope>NUCLEOTIDE SEQUENCE [LARGE SCALE GENOMIC DNA]</scope>
    <source>
        <strain evidence="2 3">CAU 1482</strain>
    </source>
</reference>
<evidence type="ECO:0000313" key="2">
    <source>
        <dbReference type="EMBL" id="KAA0971262.1"/>
    </source>
</evidence>
<feature type="compositionally biased region" description="Basic and acidic residues" evidence="1">
    <location>
        <begin position="201"/>
        <end position="227"/>
    </location>
</feature>
<name>A0A5B0DZ31_9HYPH</name>
<evidence type="ECO:0000256" key="1">
    <source>
        <dbReference type="SAM" id="MobiDB-lite"/>
    </source>
</evidence>
<comment type="caution">
    <text evidence="2">The sequence shown here is derived from an EMBL/GenBank/DDBJ whole genome shotgun (WGS) entry which is preliminary data.</text>
</comment>
<organism evidence="2 3">
    <name type="scientific">Aureimonas fodinaquatilis</name>
    <dbReference type="NCBI Taxonomy" id="2565783"/>
    <lineage>
        <taxon>Bacteria</taxon>
        <taxon>Pseudomonadati</taxon>
        <taxon>Pseudomonadota</taxon>
        <taxon>Alphaproteobacteria</taxon>
        <taxon>Hyphomicrobiales</taxon>
        <taxon>Aurantimonadaceae</taxon>
        <taxon>Aureimonas</taxon>
    </lineage>
</organism>
<feature type="compositionally biased region" description="Basic and acidic residues" evidence="1">
    <location>
        <begin position="252"/>
        <end position="261"/>
    </location>
</feature>
<dbReference type="AlphaFoldDB" id="A0A5B0DZ31"/>
<accession>A0A5B0DZ31</accession>
<dbReference type="EMBL" id="VTWH01000002">
    <property type="protein sequence ID" value="KAA0971262.1"/>
    <property type="molecule type" value="Genomic_DNA"/>
</dbReference>
<evidence type="ECO:0000313" key="3">
    <source>
        <dbReference type="Proteomes" id="UP000324738"/>
    </source>
</evidence>